<name>A0A0E9N9H8_SAICN</name>
<dbReference type="GO" id="GO:0015113">
    <property type="term" value="F:nitrite transmembrane transporter activity"/>
    <property type="evidence" value="ECO:0007669"/>
    <property type="project" value="InterPro"/>
</dbReference>
<evidence type="ECO:0000313" key="10">
    <source>
        <dbReference type="EMBL" id="GAO46065.1"/>
    </source>
</evidence>
<sequence length="539" mass="59132">MSQPTFFQKLYRAPEVDPITGKALSIPVLNPLNKYGRTFHFAWLGFFVAFLSWFAFAPLVHDSLKADLNLTTADVANSNIAALASTLLVRVIVGPLTDRFGPRWTMAGCLLAGAIPTAFAPLVTNANGLIVLRFFIGILGGTFVPCQVWTTAFFDKSVVGRANALAAGWGNAGGGVTFFVMPAVVNGFVSMGYSHHMAWRIAFPACPLIIIVCTAAMILVFGKDTPNGKWADRAIRQENMRQIYENEGKVTDVPLANFNDYAGPTSGTATPRVMDEKKIHDPAQTSAVIEEADSSIIEPPTAQTAWQAAYSLQTMLVALPYICTFGAELAIEGVISALYQTQAKRIDGQIWSQQLAGNWAAMFGLLNIITRPLGGYFADLIYARTNVAYKKWWLMFLGVMEGIFFVWIGFCPNLPVHHLIGALVGLAIFMEAGNGANFALVPHLNPKHNGVVTGIVGSFGNLGGVIFNLVFRYEGTNYFKSLYIIGFVIVAIHVLVCWVPVPGKHGLFLGFASFRLSLRVYRWFEYPFNNWTKRYGVRP</sequence>
<feature type="transmembrane region" description="Helical" evidence="8">
    <location>
        <begin position="482"/>
        <end position="501"/>
    </location>
</feature>
<feature type="transmembrane region" description="Helical" evidence="8">
    <location>
        <begin position="201"/>
        <end position="221"/>
    </location>
</feature>
<dbReference type="GO" id="GO:0015112">
    <property type="term" value="F:nitrate transmembrane transporter activity"/>
    <property type="evidence" value="ECO:0007669"/>
    <property type="project" value="UniProtKB-UniRule"/>
</dbReference>
<dbReference type="EMBL" id="BACD03000002">
    <property type="protein sequence ID" value="GAO46065.1"/>
    <property type="molecule type" value="Genomic_DNA"/>
</dbReference>
<feature type="transmembrane region" description="Helical" evidence="8">
    <location>
        <begin position="450"/>
        <end position="470"/>
    </location>
</feature>
<dbReference type="InterPro" id="IPR020846">
    <property type="entry name" value="MFS_dom"/>
</dbReference>
<evidence type="ECO:0000256" key="4">
    <source>
        <dbReference type="ARBA" id="ARBA00022692"/>
    </source>
</evidence>
<dbReference type="Gene3D" id="1.20.1250.20">
    <property type="entry name" value="MFS general substrate transporter like domains"/>
    <property type="match status" value="2"/>
</dbReference>
<keyword evidence="4 8" id="KW-0812">Transmembrane</keyword>
<feature type="transmembrane region" description="Helical" evidence="8">
    <location>
        <begin position="104"/>
        <end position="124"/>
    </location>
</feature>
<dbReference type="Proteomes" id="UP000033140">
    <property type="component" value="Unassembled WGS sequence"/>
</dbReference>
<organism evidence="10 11">
    <name type="scientific">Saitoella complicata (strain BCRC 22490 / CBS 7301 / JCM 7358 / NBRC 10748 / NRRL Y-17804)</name>
    <dbReference type="NCBI Taxonomy" id="698492"/>
    <lineage>
        <taxon>Eukaryota</taxon>
        <taxon>Fungi</taxon>
        <taxon>Dikarya</taxon>
        <taxon>Ascomycota</taxon>
        <taxon>Taphrinomycotina</taxon>
        <taxon>Taphrinomycotina incertae sedis</taxon>
        <taxon>Saitoella</taxon>
    </lineage>
</organism>
<feature type="transmembrane region" description="Helical" evidence="8">
    <location>
        <begin position="130"/>
        <end position="154"/>
    </location>
</feature>
<dbReference type="InterPro" id="IPR036259">
    <property type="entry name" value="MFS_trans_sf"/>
</dbReference>
<evidence type="ECO:0000313" key="11">
    <source>
        <dbReference type="Proteomes" id="UP000033140"/>
    </source>
</evidence>
<keyword evidence="11" id="KW-1185">Reference proteome</keyword>
<keyword evidence="5 8" id="KW-1133">Transmembrane helix</keyword>
<feature type="domain" description="Major facilitator superfamily (MFS) profile" evidence="9">
    <location>
        <begin position="38"/>
        <end position="505"/>
    </location>
</feature>
<dbReference type="OMA" id="TFWAWNL"/>
<evidence type="ECO:0000259" key="9">
    <source>
        <dbReference type="PROSITE" id="PS50850"/>
    </source>
</evidence>
<dbReference type="InterPro" id="IPR011701">
    <property type="entry name" value="MFS"/>
</dbReference>
<evidence type="ECO:0000256" key="6">
    <source>
        <dbReference type="ARBA" id="ARBA00023063"/>
    </source>
</evidence>
<protein>
    <recommendedName>
        <fullName evidence="8">Nitrate/nitrite transporter</fullName>
    </recommendedName>
</protein>
<reference evidence="10 11" key="3">
    <citation type="journal article" date="2015" name="Genome Announc.">
        <title>Draft Genome Sequence of the Archiascomycetous Yeast Saitoella complicata.</title>
        <authorList>
            <person name="Yamauchi K."/>
            <person name="Kondo S."/>
            <person name="Hamamoto M."/>
            <person name="Takahashi Y."/>
            <person name="Ogura Y."/>
            <person name="Hayashi T."/>
            <person name="Nishida H."/>
        </authorList>
    </citation>
    <scope>NUCLEOTIDE SEQUENCE [LARGE SCALE GENOMIC DNA]</scope>
    <source>
        <strain evidence="10 11">NRRL Y-17804</strain>
    </source>
</reference>
<dbReference type="AlphaFoldDB" id="A0A0E9N9H8"/>
<dbReference type="GO" id="GO:0042128">
    <property type="term" value="P:nitrate assimilation"/>
    <property type="evidence" value="ECO:0007669"/>
    <property type="project" value="UniProtKB-UniRule"/>
</dbReference>
<keyword evidence="6 8" id="KW-0534">Nitrate assimilation</keyword>
<comment type="subcellular location">
    <subcellularLocation>
        <location evidence="8">Cell membrane</location>
        <topology evidence="8">Multi-pass membrane protein</topology>
    </subcellularLocation>
    <subcellularLocation>
        <location evidence="1">Membrane</location>
        <topology evidence="1">Multi-pass membrane protein</topology>
    </subcellularLocation>
</comment>
<dbReference type="PROSITE" id="PS50850">
    <property type="entry name" value="MFS"/>
    <property type="match status" value="1"/>
</dbReference>
<evidence type="ECO:0000256" key="2">
    <source>
        <dbReference type="ARBA" id="ARBA00008432"/>
    </source>
</evidence>
<dbReference type="NCBIfam" id="TIGR00886">
    <property type="entry name" value="2A0108"/>
    <property type="match status" value="1"/>
</dbReference>
<comment type="caution">
    <text evidence="8">Lacks conserved residue(s) required for the propagation of feature annotation.</text>
</comment>
<evidence type="ECO:0000256" key="5">
    <source>
        <dbReference type="ARBA" id="ARBA00022989"/>
    </source>
</evidence>
<dbReference type="STRING" id="698492.A0A0E9N9H8"/>
<dbReference type="GO" id="GO:0005886">
    <property type="term" value="C:plasma membrane"/>
    <property type="evidence" value="ECO:0007669"/>
    <property type="project" value="UniProtKB-SubCell"/>
</dbReference>
<keyword evidence="7 8" id="KW-0472">Membrane</keyword>
<feature type="transmembrane region" description="Helical" evidence="8">
    <location>
        <begin position="41"/>
        <end position="60"/>
    </location>
</feature>
<reference evidence="10 11" key="1">
    <citation type="journal article" date="2011" name="J. Gen. Appl. Microbiol.">
        <title>Draft genome sequencing of the enigmatic yeast Saitoella complicata.</title>
        <authorList>
            <person name="Nishida H."/>
            <person name="Hamamoto M."/>
            <person name="Sugiyama J."/>
        </authorList>
    </citation>
    <scope>NUCLEOTIDE SEQUENCE [LARGE SCALE GENOMIC DNA]</scope>
    <source>
        <strain evidence="10 11">NRRL Y-17804</strain>
    </source>
</reference>
<comment type="similarity">
    <text evidence="2 8">Belongs to the major facilitator superfamily. Nitrate/nitrite porter (TC 2.A.1.8) family.</text>
</comment>
<feature type="transmembrane region" description="Helical" evidence="8">
    <location>
        <begin position="392"/>
        <end position="410"/>
    </location>
</feature>
<gene>
    <name evidence="10" type="ORF">G7K_0308-t1</name>
</gene>
<dbReference type="SUPFAM" id="SSF103473">
    <property type="entry name" value="MFS general substrate transporter"/>
    <property type="match status" value="1"/>
</dbReference>
<dbReference type="InterPro" id="IPR004737">
    <property type="entry name" value="NO3_transporter_NarK/NarU-like"/>
</dbReference>
<evidence type="ECO:0000256" key="1">
    <source>
        <dbReference type="ARBA" id="ARBA00004141"/>
    </source>
</evidence>
<dbReference type="Pfam" id="PF07690">
    <property type="entry name" value="MFS_1"/>
    <property type="match status" value="1"/>
</dbReference>
<dbReference type="InterPro" id="IPR044772">
    <property type="entry name" value="NO3_transporter"/>
</dbReference>
<proteinExistence type="inferred from homology"/>
<feature type="transmembrane region" description="Helical" evidence="8">
    <location>
        <begin position="166"/>
        <end position="189"/>
    </location>
</feature>
<evidence type="ECO:0000256" key="3">
    <source>
        <dbReference type="ARBA" id="ARBA00022448"/>
    </source>
</evidence>
<dbReference type="PANTHER" id="PTHR23515">
    <property type="entry name" value="HIGH-AFFINITY NITRATE TRANSPORTER 2.3"/>
    <property type="match status" value="1"/>
</dbReference>
<evidence type="ECO:0000256" key="7">
    <source>
        <dbReference type="ARBA" id="ARBA00023136"/>
    </source>
</evidence>
<evidence type="ECO:0000256" key="8">
    <source>
        <dbReference type="RuleBase" id="RU366033"/>
    </source>
</evidence>
<keyword evidence="8" id="KW-1003">Cell membrane</keyword>
<reference evidence="10 11" key="2">
    <citation type="journal article" date="2014" name="J. Gen. Appl. Microbiol.">
        <title>The early diverging ascomycetous budding yeast Saitoella complicata has three histone deacetylases belonging to the Clr6, Hos2, and Rpd3 lineages.</title>
        <authorList>
            <person name="Nishida H."/>
            <person name="Matsumoto T."/>
            <person name="Kondo S."/>
            <person name="Hamamoto M."/>
            <person name="Yoshikawa H."/>
        </authorList>
    </citation>
    <scope>NUCLEOTIDE SEQUENCE [LARGE SCALE GENOMIC DNA]</scope>
    <source>
        <strain evidence="10 11">NRRL Y-17804</strain>
    </source>
</reference>
<comment type="caution">
    <text evidence="10">The sequence shown here is derived from an EMBL/GenBank/DDBJ whole genome shotgun (WGS) entry which is preliminary data.</text>
</comment>
<accession>A0A0E9N9H8</accession>
<keyword evidence="3 8" id="KW-0813">Transport</keyword>